<proteinExistence type="inferred from homology"/>
<evidence type="ECO:0000256" key="2">
    <source>
        <dbReference type="ARBA" id="ARBA00022448"/>
    </source>
</evidence>
<dbReference type="NCBIfam" id="TIGR00809">
    <property type="entry name" value="secB"/>
    <property type="match status" value="1"/>
</dbReference>
<gene>
    <name evidence="5" type="primary">secB</name>
    <name evidence="6" type="ORF">COA71_02335</name>
</gene>
<keyword evidence="2 5" id="KW-0813">Transport</keyword>
<dbReference type="NCBIfam" id="NF004393">
    <property type="entry name" value="PRK05751.1-4"/>
    <property type="match status" value="1"/>
</dbReference>
<evidence type="ECO:0000313" key="6">
    <source>
        <dbReference type="EMBL" id="PCJ43729.1"/>
    </source>
</evidence>
<evidence type="ECO:0000256" key="3">
    <source>
        <dbReference type="ARBA" id="ARBA00022927"/>
    </source>
</evidence>
<accession>A0A2A5CIM7</accession>
<dbReference type="InterPro" id="IPR003708">
    <property type="entry name" value="SecB"/>
</dbReference>
<comment type="function">
    <text evidence="5">One of the proteins required for the normal export of preproteins out of the cell cytoplasm. It is a molecular chaperone that binds to a subset of precursor proteins, maintaining them in a translocation-competent state. It also specifically binds to its receptor SecA.</text>
</comment>
<keyword evidence="3 5" id="KW-0653">Protein transport</keyword>
<dbReference type="PRINTS" id="PR01594">
    <property type="entry name" value="SECBCHAPRONE"/>
</dbReference>
<keyword evidence="5" id="KW-0143">Chaperone</keyword>
<sequence>MADTEDQVSEQAAGQENKSAPKFIIQRVYVKDSSFEAPNTPDVFKTEYKPNIQFNMNTKTNSFQENFHEVILTLTVEVKSSDDKVFFIVEVQQAGIFNIEGLDGDRLTEVLHITCPNVLYPYAREAVDNLATKGSFPPLMLAPVNFESAFVQAREQQAKQLKETAS</sequence>
<keyword evidence="5" id="KW-0963">Cytoplasm</keyword>
<dbReference type="GO" id="GO:0051262">
    <property type="term" value="P:protein tetramerization"/>
    <property type="evidence" value="ECO:0007669"/>
    <property type="project" value="InterPro"/>
</dbReference>
<dbReference type="GO" id="GO:0015031">
    <property type="term" value="P:protein transport"/>
    <property type="evidence" value="ECO:0007669"/>
    <property type="project" value="UniProtKB-UniRule"/>
</dbReference>
<dbReference type="Gene3D" id="3.10.420.10">
    <property type="entry name" value="SecB-like"/>
    <property type="match status" value="1"/>
</dbReference>
<keyword evidence="4 5" id="KW-0811">Translocation</keyword>
<dbReference type="PANTHER" id="PTHR36918">
    <property type="match status" value="1"/>
</dbReference>
<dbReference type="HAMAP" id="MF_00821">
    <property type="entry name" value="SecB"/>
    <property type="match status" value="1"/>
</dbReference>
<dbReference type="PANTHER" id="PTHR36918:SF1">
    <property type="entry name" value="PROTEIN-EXPORT PROTEIN SECB"/>
    <property type="match status" value="1"/>
</dbReference>
<dbReference type="Proteomes" id="UP000228987">
    <property type="component" value="Unassembled WGS sequence"/>
</dbReference>
<reference evidence="7" key="1">
    <citation type="submission" date="2017-08" db="EMBL/GenBank/DDBJ databases">
        <title>A dynamic microbial community with high functional redundancy inhabits the cold, oxic subseafloor aquifer.</title>
        <authorList>
            <person name="Tully B.J."/>
            <person name="Wheat C.G."/>
            <person name="Glazer B.T."/>
            <person name="Huber J.A."/>
        </authorList>
    </citation>
    <scope>NUCLEOTIDE SEQUENCE [LARGE SCALE GENOMIC DNA]</scope>
</reference>
<protein>
    <recommendedName>
        <fullName evidence="5">Protein-export protein SecB</fullName>
    </recommendedName>
</protein>
<organism evidence="6 7">
    <name type="scientific">SAR86 cluster bacterium</name>
    <dbReference type="NCBI Taxonomy" id="2030880"/>
    <lineage>
        <taxon>Bacteria</taxon>
        <taxon>Pseudomonadati</taxon>
        <taxon>Pseudomonadota</taxon>
        <taxon>Gammaproteobacteria</taxon>
        <taxon>SAR86 cluster</taxon>
    </lineage>
</organism>
<dbReference type="GO" id="GO:0005737">
    <property type="term" value="C:cytoplasm"/>
    <property type="evidence" value="ECO:0007669"/>
    <property type="project" value="UniProtKB-SubCell"/>
</dbReference>
<dbReference type="AlphaFoldDB" id="A0A2A5CIM7"/>
<evidence type="ECO:0000256" key="1">
    <source>
        <dbReference type="ARBA" id="ARBA00009990"/>
    </source>
</evidence>
<dbReference type="InterPro" id="IPR035958">
    <property type="entry name" value="SecB-like_sf"/>
</dbReference>
<evidence type="ECO:0000256" key="5">
    <source>
        <dbReference type="HAMAP-Rule" id="MF_00821"/>
    </source>
</evidence>
<comment type="caution">
    <text evidence="6">The sequence shown here is derived from an EMBL/GenBank/DDBJ whole genome shotgun (WGS) entry which is preliminary data.</text>
</comment>
<dbReference type="GO" id="GO:0051082">
    <property type="term" value="F:unfolded protein binding"/>
    <property type="evidence" value="ECO:0007669"/>
    <property type="project" value="InterPro"/>
</dbReference>
<name>A0A2A5CIM7_9GAMM</name>
<comment type="subcellular location">
    <subcellularLocation>
        <location evidence="5">Cytoplasm</location>
    </subcellularLocation>
</comment>
<comment type="subunit">
    <text evidence="5">Homotetramer, a dimer of dimers. One homotetramer interacts with 1 SecA dimer.</text>
</comment>
<dbReference type="SUPFAM" id="SSF54611">
    <property type="entry name" value="SecB-like"/>
    <property type="match status" value="1"/>
</dbReference>
<evidence type="ECO:0000313" key="7">
    <source>
        <dbReference type="Proteomes" id="UP000228987"/>
    </source>
</evidence>
<dbReference type="EMBL" id="NVWI01000001">
    <property type="protein sequence ID" value="PCJ43729.1"/>
    <property type="molecule type" value="Genomic_DNA"/>
</dbReference>
<evidence type="ECO:0000256" key="4">
    <source>
        <dbReference type="ARBA" id="ARBA00023010"/>
    </source>
</evidence>
<comment type="similarity">
    <text evidence="1 5">Belongs to the SecB family.</text>
</comment>
<dbReference type="Pfam" id="PF02556">
    <property type="entry name" value="SecB"/>
    <property type="match status" value="1"/>
</dbReference>
<dbReference type="GO" id="GO:0006457">
    <property type="term" value="P:protein folding"/>
    <property type="evidence" value="ECO:0007669"/>
    <property type="project" value="UniProtKB-UniRule"/>
</dbReference>